<dbReference type="Proteomes" id="UP001152888">
    <property type="component" value="Unassembled WGS sequence"/>
</dbReference>
<dbReference type="EMBL" id="CAKOFQ010010441">
    <property type="protein sequence ID" value="CAH2019686.1"/>
    <property type="molecule type" value="Genomic_DNA"/>
</dbReference>
<accession>A0A9P0QGF6</accession>
<gene>
    <name evidence="2" type="ORF">ACAOBT_LOCUS37323</name>
</gene>
<dbReference type="AlphaFoldDB" id="A0A9P0QGF6"/>
<keyword evidence="3" id="KW-1185">Reference proteome</keyword>
<organism evidence="2 3">
    <name type="scientific">Acanthoscelides obtectus</name>
    <name type="common">Bean weevil</name>
    <name type="synonym">Bruchus obtectus</name>
    <dbReference type="NCBI Taxonomy" id="200917"/>
    <lineage>
        <taxon>Eukaryota</taxon>
        <taxon>Metazoa</taxon>
        <taxon>Ecdysozoa</taxon>
        <taxon>Arthropoda</taxon>
        <taxon>Hexapoda</taxon>
        <taxon>Insecta</taxon>
        <taxon>Pterygota</taxon>
        <taxon>Neoptera</taxon>
        <taxon>Endopterygota</taxon>
        <taxon>Coleoptera</taxon>
        <taxon>Polyphaga</taxon>
        <taxon>Cucujiformia</taxon>
        <taxon>Chrysomeloidea</taxon>
        <taxon>Chrysomelidae</taxon>
        <taxon>Bruchinae</taxon>
        <taxon>Bruchini</taxon>
        <taxon>Acanthoscelides</taxon>
    </lineage>
</organism>
<name>A0A9P0QGF6_ACAOB</name>
<evidence type="ECO:0000313" key="2">
    <source>
        <dbReference type="EMBL" id="CAH2019686.1"/>
    </source>
</evidence>
<evidence type="ECO:0008006" key="4">
    <source>
        <dbReference type="Google" id="ProtNLM"/>
    </source>
</evidence>
<comment type="caution">
    <text evidence="2">The sequence shown here is derived from an EMBL/GenBank/DDBJ whole genome shotgun (WGS) entry which is preliminary data.</text>
</comment>
<feature type="region of interest" description="Disordered" evidence="1">
    <location>
        <begin position="42"/>
        <end position="61"/>
    </location>
</feature>
<evidence type="ECO:0000256" key="1">
    <source>
        <dbReference type="SAM" id="MobiDB-lite"/>
    </source>
</evidence>
<proteinExistence type="predicted"/>
<reference evidence="2" key="1">
    <citation type="submission" date="2022-03" db="EMBL/GenBank/DDBJ databases">
        <authorList>
            <person name="Sayadi A."/>
        </authorList>
    </citation>
    <scope>NUCLEOTIDE SEQUENCE</scope>
</reference>
<protein>
    <recommendedName>
        <fullName evidence="4">DUF4219 domain-containing protein</fullName>
    </recommendedName>
</protein>
<sequence>MSVAKVSCIDSLSRDNYDTWKIQMKALLENESEMHTIEVQLSPVVENENPEHETPTTEQESPRLITILSHPGVPAGDPEFGELVRGEDLERYIGTGHPREVQHSLLKRYYCPRSRCHQAVRGEDADEWHKAMADEVASILKNGTGN</sequence>
<evidence type="ECO:0000313" key="3">
    <source>
        <dbReference type="Proteomes" id="UP001152888"/>
    </source>
</evidence>